<feature type="domain" description="Glutamine amidotransferase" evidence="2">
    <location>
        <begin position="3"/>
        <end position="187"/>
    </location>
</feature>
<dbReference type="Pfam" id="PF00117">
    <property type="entry name" value="GATase"/>
    <property type="match status" value="1"/>
</dbReference>
<name>A0A0H5STT7_HERHM</name>
<dbReference type="InterPro" id="IPR017926">
    <property type="entry name" value="GATASE"/>
</dbReference>
<dbReference type="GO" id="GO:0004049">
    <property type="term" value="F:anthranilate synthase activity"/>
    <property type="evidence" value="ECO:0007669"/>
    <property type="project" value="TreeGrafter"/>
</dbReference>
<dbReference type="NCBIfam" id="TIGR00566">
    <property type="entry name" value="trpG_papA"/>
    <property type="match status" value="1"/>
</dbReference>
<dbReference type="GO" id="GO:0000162">
    <property type="term" value="P:L-tryptophan biosynthetic process"/>
    <property type="evidence" value="ECO:0007669"/>
    <property type="project" value="TreeGrafter"/>
</dbReference>
<evidence type="ECO:0000313" key="4">
    <source>
        <dbReference type="Proteomes" id="UP000236497"/>
    </source>
</evidence>
<dbReference type="PANTHER" id="PTHR43418:SF4">
    <property type="entry name" value="MULTIFUNCTIONAL TRYPTOPHAN BIOSYNTHESIS PROTEIN"/>
    <property type="match status" value="1"/>
</dbReference>
<dbReference type="InterPro" id="IPR006221">
    <property type="entry name" value="TrpG/PapA_dom"/>
</dbReference>
<keyword evidence="4" id="KW-1185">Reference proteome</keyword>
<proteinExistence type="predicted"/>
<evidence type="ECO:0000313" key="3">
    <source>
        <dbReference type="EMBL" id="CRZ33723.1"/>
    </source>
</evidence>
<evidence type="ECO:0000256" key="1">
    <source>
        <dbReference type="ARBA" id="ARBA00022962"/>
    </source>
</evidence>
<sequence length="193" mass="21448">MILLIDNYDSFTYNLVDLIGTVSLDVLVLNRDECNLKEIKKMSPSHIIISSGPANLNQPKIYEKLIMEYKDKIPIIGIGLGHHIIGEIFGAETTLANPLMHGKAISIHIASGNGLFFGLSPVIQVGAYYSKILKRELLPDELLIIGENEREEIMAIKHRDYDIYGLQFNPESILTPAGKKIIENFLMIGGASK</sequence>
<dbReference type="PANTHER" id="PTHR43418">
    <property type="entry name" value="MULTIFUNCTIONAL TRYPTOPHAN BIOSYNTHESIS PROTEIN-RELATED"/>
    <property type="match status" value="1"/>
</dbReference>
<gene>
    <name evidence="3" type="ORF">HHT355_0518</name>
</gene>
<dbReference type="SUPFAM" id="SSF52317">
    <property type="entry name" value="Class I glutamine amidotransferase-like"/>
    <property type="match status" value="1"/>
</dbReference>
<dbReference type="AlphaFoldDB" id="A0A0H5STT7"/>
<dbReference type="OrthoDB" id="9804328at2"/>
<dbReference type="Gene3D" id="3.40.50.880">
    <property type="match status" value="1"/>
</dbReference>
<organism evidence="3 4">
    <name type="scientific">Herbinix hemicellulosilytica</name>
    <dbReference type="NCBI Taxonomy" id="1564487"/>
    <lineage>
        <taxon>Bacteria</taxon>
        <taxon>Bacillati</taxon>
        <taxon>Bacillota</taxon>
        <taxon>Clostridia</taxon>
        <taxon>Lachnospirales</taxon>
        <taxon>Lachnospiraceae</taxon>
        <taxon>Herbinix</taxon>
    </lineage>
</organism>
<dbReference type="InterPro" id="IPR029062">
    <property type="entry name" value="Class_I_gatase-like"/>
</dbReference>
<dbReference type="PRINTS" id="PR00097">
    <property type="entry name" value="ANTSNTHASEII"/>
</dbReference>
<reference evidence="3 4" key="1">
    <citation type="submission" date="2015-06" db="EMBL/GenBank/DDBJ databases">
        <authorList>
            <person name="Wibberg Daniel"/>
        </authorList>
    </citation>
    <scope>NUCLEOTIDE SEQUENCE [LARGE SCALE GENOMIC DNA]</scope>
    <source>
        <strain evidence="3 4">T3/55T</strain>
    </source>
</reference>
<evidence type="ECO:0000259" key="2">
    <source>
        <dbReference type="Pfam" id="PF00117"/>
    </source>
</evidence>
<dbReference type="GO" id="GO:0005829">
    <property type="term" value="C:cytosol"/>
    <property type="evidence" value="ECO:0007669"/>
    <property type="project" value="TreeGrafter"/>
</dbReference>
<dbReference type="PROSITE" id="PS51273">
    <property type="entry name" value="GATASE_TYPE_1"/>
    <property type="match status" value="1"/>
</dbReference>
<dbReference type="CDD" id="cd01743">
    <property type="entry name" value="GATase1_Anthranilate_Synthase"/>
    <property type="match status" value="1"/>
</dbReference>
<dbReference type="InterPro" id="IPR050472">
    <property type="entry name" value="Anth_synth/Amidotransfase"/>
</dbReference>
<protein>
    <recommendedName>
        <fullName evidence="2">Glutamine amidotransferase domain-containing protein</fullName>
    </recommendedName>
</protein>
<keyword evidence="1" id="KW-0315">Glutamine amidotransferase</keyword>
<dbReference type="EMBL" id="CVTD020000008">
    <property type="protein sequence ID" value="CRZ33723.1"/>
    <property type="molecule type" value="Genomic_DNA"/>
</dbReference>
<dbReference type="PRINTS" id="PR00096">
    <property type="entry name" value="GATASE"/>
</dbReference>
<dbReference type="Proteomes" id="UP000236497">
    <property type="component" value="Unassembled WGS sequence"/>
</dbReference>
<accession>A0A0H5STT7</accession>
<dbReference type="RefSeq" id="WP_103201882.1">
    <property type="nucleotide sequence ID" value="NZ_CVTD020000008.1"/>
</dbReference>